<feature type="domain" description="AB hydrolase-1" evidence="3">
    <location>
        <begin position="105"/>
        <end position="260"/>
    </location>
</feature>
<feature type="compositionally biased region" description="Polar residues" evidence="1">
    <location>
        <begin position="1035"/>
        <end position="1059"/>
    </location>
</feature>
<feature type="region of interest" description="Disordered" evidence="1">
    <location>
        <begin position="615"/>
        <end position="646"/>
    </location>
</feature>
<dbReference type="SUPFAM" id="SSF53474">
    <property type="entry name" value="alpha/beta-Hydrolases"/>
    <property type="match status" value="1"/>
</dbReference>
<feature type="transmembrane region" description="Helical" evidence="2">
    <location>
        <begin position="1414"/>
        <end position="1434"/>
    </location>
</feature>
<name>A0A4U0UQH9_9PEZI</name>
<dbReference type="PANTHER" id="PTHR38426:SF1">
    <property type="entry name" value="MAINTENANCE OF TELOMERE CAPPING PROTEIN 4"/>
    <property type="match status" value="1"/>
</dbReference>
<feature type="compositionally biased region" description="Basic and acidic residues" evidence="1">
    <location>
        <begin position="985"/>
        <end position="996"/>
    </location>
</feature>
<evidence type="ECO:0000313" key="5">
    <source>
        <dbReference type="Proteomes" id="UP000310066"/>
    </source>
</evidence>
<dbReference type="InterPro" id="IPR000073">
    <property type="entry name" value="AB_hydrolase_1"/>
</dbReference>
<feature type="transmembrane region" description="Helical" evidence="2">
    <location>
        <begin position="12"/>
        <end position="31"/>
    </location>
</feature>
<dbReference type="Gene3D" id="3.40.50.1820">
    <property type="entry name" value="alpha/beta hydrolase"/>
    <property type="match status" value="1"/>
</dbReference>
<evidence type="ECO:0000256" key="2">
    <source>
        <dbReference type="SAM" id="Phobius"/>
    </source>
</evidence>
<feature type="region of interest" description="Disordered" evidence="1">
    <location>
        <begin position="758"/>
        <end position="836"/>
    </location>
</feature>
<feature type="region of interest" description="Disordered" evidence="1">
    <location>
        <begin position="435"/>
        <end position="474"/>
    </location>
</feature>
<gene>
    <name evidence="4" type="ORF">B0A54_11281</name>
</gene>
<feature type="compositionally biased region" description="Polar residues" evidence="1">
    <location>
        <begin position="905"/>
        <end position="915"/>
    </location>
</feature>
<feature type="compositionally biased region" description="Basic and acidic residues" evidence="1">
    <location>
        <begin position="370"/>
        <end position="380"/>
    </location>
</feature>
<dbReference type="InterPro" id="IPR029058">
    <property type="entry name" value="AB_hydrolase_fold"/>
</dbReference>
<organism evidence="4 5">
    <name type="scientific">Friedmanniomyces endolithicus</name>
    <dbReference type="NCBI Taxonomy" id="329885"/>
    <lineage>
        <taxon>Eukaryota</taxon>
        <taxon>Fungi</taxon>
        <taxon>Dikarya</taxon>
        <taxon>Ascomycota</taxon>
        <taxon>Pezizomycotina</taxon>
        <taxon>Dothideomycetes</taxon>
        <taxon>Dothideomycetidae</taxon>
        <taxon>Mycosphaerellales</taxon>
        <taxon>Teratosphaeriaceae</taxon>
        <taxon>Friedmanniomyces</taxon>
    </lineage>
</organism>
<dbReference type="Proteomes" id="UP000310066">
    <property type="component" value="Unassembled WGS sequence"/>
</dbReference>
<evidence type="ECO:0000256" key="1">
    <source>
        <dbReference type="SAM" id="MobiDB-lite"/>
    </source>
</evidence>
<evidence type="ECO:0000259" key="3">
    <source>
        <dbReference type="Pfam" id="PF12697"/>
    </source>
</evidence>
<feature type="compositionally biased region" description="Basic and acidic residues" evidence="1">
    <location>
        <begin position="503"/>
        <end position="515"/>
    </location>
</feature>
<feature type="compositionally biased region" description="Low complexity" evidence="1">
    <location>
        <begin position="825"/>
        <end position="836"/>
    </location>
</feature>
<dbReference type="Pfam" id="PF12697">
    <property type="entry name" value="Abhydrolase_6"/>
    <property type="match status" value="1"/>
</dbReference>
<evidence type="ECO:0000313" key="4">
    <source>
        <dbReference type="EMBL" id="TKA37296.1"/>
    </source>
</evidence>
<keyword evidence="2" id="KW-0472">Membrane</keyword>
<feature type="compositionally biased region" description="Basic and acidic residues" evidence="1">
    <location>
        <begin position="335"/>
        <end position="362"/>
    </location>
</feature>
<dbReference type="STRING" id="329885.A0A4U0UQH9"/>
<feature type="compositionally biased region" description="Polar residues" evidence="1">
    <location>
        <begin position="615"/>
        <end position="625"/>
    </location>
</feature>
<dbReference type="OrthoDB" id="5402622at2759"/>
<feature type="compositionally biased region" description="Basic residues" evidence="1">
    <location>
        <begin position="804"/>
        <end position="820"/>
    </location>
</feature>
<keyword evidence="2" id="KW-1133">Transmembrane helix</keyword>
<accession>A0A4U0UQH9</accession>
<feature type="region of interest" description="Disordered" evidence="1">
    <location>
        <begin position="877"/>
        <end position="1061"/>
    </location>
</feature>
<proteinExistence type="predicted"/>
<keyword evidence="2" id="KW-0812">Transmembrane</keyword>
<feature type="region of interest" description="Disordered" evidence="1">
    <location>
        <begin position="1089"/>
        <end position="1173"/>
    </location>
</feature>
<feature type="region of interest" description="Disordered" evidence="1">
    <location>
        <begin position="486"/>
        <end position="574"/>
    </location>
</feature>
<dbReference type="EMBL" id="NAJP01000053">
    <property type="protein sequence ID" value="TKA37296.1"/>
    <property type="molecule type" value="Genomic_DNA"/>
</dbReference>
<sequence>MPRTATSLVRKVAVGLSVAVGGYAIILGLLLTPSVQRFAIYAHRINTLFLGDDLNVPEAFGFAKNQVTSFNLQTPDGEILYAWHVLPLDVYTRHEKTLREETRPHGPPNTHVLTIDYRGFGYSTGSPTEAGLITDGTTLVEWVMKAAQVPPDRIVIIGQSLGTAVSSAVALHFADPDSELIPSETRELWPSLGLRTPTAFLGIVLVAPFSSLPSLMLTYRIGGVLPILLPLRPFPYIAGILTGRMPDKWLSAERLSAYYGAFSGSPQVLSSSSGKGVGSLQLIHSVRDMDIPYYQTEMICRRIFGEGNEPGVYEGTEAEGRVQCIDGTRGPGVQDVKDKGRPRVRFEIVDRGDGRKSADNDAARGLQDTHNSHDTPERENVSVSRRGRSSGGFLLDPGVTNGSPRASDLPHRNGKRKAQNGYLHVDKRRNMASRFSIDSSVPGSPLSREVSLDVEVMEPQQRRATSRAPSMDPAQLVQMALDLSESRRRGVSGGLQLPSPARTESRRSSRLRPADTMRQASRQQQRASYTSHEPMRQTSARYSVEPAQDGTQDEEPSQDSIDRDAPRNFTPATLSRAERARKYFELASEHRRLLQNLPPLKPDADTHGTHTLVATNTSGSGNRQTSRADHNVNDQHNLGRPYNPLQALRNRRLRNRERQTLPAPPDTWQDIQTVGRWIDDVEAATEHDDHRHTPDRVELPRYDGDNGVTAVTPEFGKGHRKTETASSVITRPENGWSIEPSELLADTYWVEKGHHKGILEGRGGSPIPARIARRSTDRPRGSRDTARSSNEYQKTMDEDDKVSFLKRAHGGPHLSIRRPKILPLSGSTSSASTDGGRSITQLGFGAEEYENIGPLEKHMQHLIAKYETGELTSPVLLSPDHWDSQNTQFPVARSIKERSRRDTSLQENGRVSSDTARQHRRAKSADGRAGSVDGNMVRVETSEPLSPAASGFRSSLDVERSTRQHQSTFARQKAKLHNLPLFRGHSKERNGVDRTDFANAGNNPLSSAERGPELQPRMSRESARPSFVQRHRTNDSIASVQRQGTGTSTDSAKEASSTVGRLLKGGRIGELVRNEGARLGDRIRGKDKLEDNELETASESSDSGDEDLHRKSFGDDDPSPRTSVDQSRTKPKYFLPNLPTFRSPMGRAGATFGSVESDPIARQQQAQKEAGRSTRFDLLAPPRIQLPVDEDELGTNGSDRYVDTDRKKSYGFLGAASSNGSSVSFAEPGHAGRVSRLKSQRQRHWSISDKPHSAQLNKVSARDVARVKALLLSSGVKAREIQRRADSHRDRPLPLYAKISENIGEDFRNIPRKEEHVVASHLLAEHLSTILSDFEQSLDRFQNSTVKQLSSQLDDLGRKAADQLTTTVHDTSDDADAFIAELTTKVPQDVKRVDDAIDEILRERRRQFRLLRRAGFKLLEWLVLGIMWWVWAVVVLFNTGRRVVVGVLVFLKWLLWF</sequence>
<dbReference type="InterPro" id="IPR038769">
    <property type="entry name" value="MTC4"/>
</dbReference>
<reference evidence="4 5" key="1">
    <citation type="submission" date="2017-03" db="EMBL/GenBank/DDBJ databases">
        <title>Genomes of endolithic fungi from Antarctica.</title>
        <authorList>
            <person name="Coleine C."/>
            <person name="Masonjones S."/>
            <person name="Stajich J.E."/>
        </authorList>
    </citation>
    <scope>NUCLEOTIDE SEQUENCE [LARGE SCALE GENOMIC DNA]</scope>
    <source>
        <strain evidence="4 5">CCFEE 5311</strain>
    </source>
</reference>
<feature type="compositionally biased region" description="Basic and acidic residues" evidence="1">
    <location>
        <begin position="685"/>
        <end position="704"/>
    </location>
</feature>
<feature type="compositionally biased region" description="Basic and acidic residues" evidence="1">
    <location>
        <begin position="774"/>
        <end position="786"/>
    </location>
</feature>
<protein>
    <recommendedName>
        <fullName evidence="3">AB hydrolase-1 domain-containing protein</fullName>
    </recommendedName>
</protein>
<feature type="region of interest" description="Disordered" evidence="1">
    <location>
        <begin position="685"/>
        <end position="725"/>
    </location>
</feature>
<comment type="caution">
    <text evidence="4">The sequence shown here is derived from an EMBL/GenBank/DDBJ whole genome shotgun (WGS) entry which is preliminary data.</text>
</comment>
<feature type="compositionally biased region" description="Basic and acidic residues" evidence="1">
    <location>
        <begin position="894"/>
        <end position="904"/>
    </location>
</feature>
<feature type="region of interest" description="Disordered" evidence="1">
    <location>
        <begin position="325"/>
        <end position="421"/>
    </location>
</feature>
<dbReference type="PANTHER" id="PTHR38426">
    <property type="entry name" value="MAINTENANCE OF TELOMERE CAPPING PROTEIN 4"/>
    <property type="match status" value="1"/>
</dbReference>
<feature type="compositionally biased region" description="Low complexity" evidence="1">
    <location>
        <begin position="518"/>
        <end position="528"/>
    </location>
</feature>